<dbReference type="InterPro" id="IPR036770">
    <property type="entry name" value="Ankyrin_rpt-contain_sf"/>
</dbReference>
<dbReference type="Gene3D" id="1.25.40.20">
    <property type="entry name" value="Ankyrin repeat-containing domain"/>
    <property type="match status" value="2"/>
</dbReference>
<dbReference type="EMBL" id="SBII01000011">
    <property type="protein sequence ID" value="RWW93726.1"/>
    <property type="molecule type" value="Genomic_DNA"/>
</dbReference>
<sequence>MKKIFSLLILVTAFCSAQVKPKDVFDVARSGSVEEMKALVQKNKDTINAVNHSGFTPLILACYRGNSTVAEYLAKMVKDINYNSSSGTALAAAAVKGNAALVKVLLENKANPNVADAMGMTPLLYATQFENKEIMALLIKYNADKKLANKEGKSAMDYAVFTKNEEVIKLLKN</sequence>
<dbReference type="PROSITE" id="PS50297">
    <property type="entry name" value="ANK_REP_REGION"/>
    <property type="match status" value="1"/>
</dbReference>
<evidence type="ECO:0000256" key="4">
    <source>
        <dbReference type="SAM" id="SignalP"/>
    </source>
</evidence>
<accession>A0A3S3TXY5</accession>
<protein>
    <submittedName>
        <fullName evidence="5">Ankyrin repeat domain-containing protein</fullName>
    </submittedName>
</protein>
<evidence type="ECO:0000256" key="2">
    <source>
        <dbReference type="ARBA" id="ARBA00023043"/>
    </source>
</evidence>
<dbReference type="Pfam" id="PF12796">
    <property type="entry name" value="Ank_2"/>
    <property type="match status" value="1"/>
</dbReference>
<evidence type="ECO:0000313" key="5">
    <source>
        <dbReference type="EMBL" id="RWW93726.1"/>
    </source>
</evidence>
<feature type="chain" id="PRO_5018685636" evidence="4">
    <location>
        <begin position="18"/>
        <end position="173"/>
    </location>
</feature>
<feature type="repeat" description="ANK" evidence="3">
    <location>
        <begin position="53"/>
        <end position="85"/>
    </location>
</feature>
<dbReference type="RefSeq" id="WP_128390684.1">
    <property type="nucleotide sequence ID" value="NZ_SBII01000011.1"/>
</dbReference>
<evidence type="ECO:0000313" key="6">
    <source>
        <dbReference type="Proteomes" id="UP000287527"/>
    </source>
</evidence>
<dbReference type="Pfam" id="PF13637">
    <property type="entry name" value="Ank_4"/>
    <property type="match status" value="1"/>
</dbReference>
<dbReference type="PANTHER" id="PTHR24198">
    <property type="entry name" value="ANKYRIN REPEAT AND PROTEIN KINASE DOMAIN-CONTAINING PROTEIN"/>
    <property type="match status" value="1"/>
</dbReference>
<dbReference type="Proteomes" id="UP000287527">
    <property type="component" value="Unassembled WGS sequence"/>
</dbReference>
<organism evidence="5 6">
    <name type="scientific">Flavobacterium cerinum</name>
    <dbReference type="NCBI Taxonomy" id="2502784"/>
    <lineage>
        <taxon>Bacteria</taxon>
        <taxon>Pseudomonadati</taxon>
        <taxon>Bacteroidota</taxon>
        <taxon>Flavobacteriia</taxon>
        <taxon>Flavobacteriales</taxon>
        <taxon>Flavobacteriaceae</taxon>
        <taxon>Flavobacterium</taxon>
    </lineage>
</organism>
<dbReference type="InterPro" id="IPR002110">
    <property type="entry name" value="Ankyrin_rpt"/>
</dbReference>
<reference evidence="5 6" key="1">
    <citation type="submission" date="2019-01" db="EMBL/GenBank/DDBJ databases">
        <title>Flavobacterium sp. nov.,isolated from freshwater.</title>
        <authorList>
            <person name="Zhang R."/>
            <person name="Du Z.-J."/>
        </authorList>
    </citation>
    <scope>NUCLEOTIDE SEQUENCE [LARGE SCALE GENOMIC DNA]</scope>
    <source>
        <strain evidence="5 6">1E403</strain>
    </source>
</reference>
<evidence type="ECO:0000256" key="1">
    <source>
        <dbReference type="ARBA" id="ARBA00022737"/>
    </source>
</evidence>
<dbReference type="SUPFAM" id="SSF48403">
    <property type="entry name" value="Ankyrin repeat"/>
    <property type="match status" value="1"/>
</dbReference>
<feature type="repeat" description="ANK" evidence="3">
    <location>
        <begin position="85"/>
        <end position="117"/>
    </location>
</feature>
<dbReference type="SMART" id="SM00248">
    <property type="entry name" value="ANK"/>
    <property type="match status" value="3"/>
</dbReference>
<keyword evidence="2 3" id="KW-0040">ANK repeat</keyword>
<dbReference type="PANTHER" id="PTHR24198:SF165">
    <property type="entry name" value="ANKYRIN REPEAT-CONTAINING PROTEIN-RELATED"/>
    <property type="match status" value="1"/>
</dbReference>
<gene>
    <name evidence="5" type="ORF">EPI11_14415</name>
</gene>
<keyword evidence="6" id="KW-1185">Reference proteome</keyword>
<comment type="caution">
    <text evidence="5">The sequence shown here is derived from an EMBL/GenBank/DDBJ whole genome shotgun (WGS) entry which is preliminary data.</text>
</comment>
<feature type="repeat" description="ANK" evidence="3">
    <location>
        <begin position="118"/>
        <end position="150"/>
    </location>
</feature>
<proteinExistence type="predicted"/>
<keyword evidence="1" id="KW-0677">Repeat</keyword>
<name>A0A3S3TXY5_9FLAO</name>
<dbReference type="OrthoDB" id="5657095at2"/>
<keyword evidence="4" id="KW-0732">Signal</keyword>
<dbReference type="PROSITE" id="PS50088">
    <property type="entry name" value="ANK_REPEAT"/>
    <property type="match status" value="3"/>
</dbReference>
<evidence type="ECO:0000256" key="3">
    <source>
        <dbReference type="PROSITE-ProRule" id="PRU00023"/>
    </source>
</evidence>
<feature type="signal peptide" evidence="4">
    <location>
        <begin position="1"/>
        <end position="17"/>
    </location>
</feature>
<dbReference type="AlphaFoldDB" id="A0A3S3TXY5"/>